<gene>
    <name evidence="1" type="ORF">ACFPOE_20910</name>
</gene>
<proteinExistence type="predicted"/>
<reference evidence="2" key="1">
    <citation type="journal article" date="2019" name="Int. J. Syst. Evol. Microbiol.">
        <title>The Global Catalogue of Microorganisms (GCM) 10K type strain sequencing project: providing services to taxonomists for standard genome sequencing and annotation.</title>
        <authorList>
            <consortium name="The Broad Institute Genomics Platform"/>
            <consortium name="The Broad Institute Genome Sequencing Center for Infectious Disease"/>
            <person name="Wu L."/>
            <person name="Ma J."/>
        </authorList>
    </citation>
    <scope>NUCLEOTIDE SEQUENCE [LARGE SCALE GENOMIC DNA]</scope>
    <source>
        <strain evidence="2">CCUG 57401</strain>
    </source>
</reference>
<keyword evidence="2" id="KW-1185">Reference proteome</keyword>
<sequence>MPLTEDTFTTWRRSYKKLRVMEGELVTRSRSGEDPVVIARMYEKVEALREQTSVLFHLAQTAGMAHEIPVARLTSMTLETTPSEFGALHGA</sequence>
<name>A0ABW0NHX5_9BURK</name>
<evidence type="ECO:0000313" key="2">
    <source>
        <dbReference type="Proteomes" id="UP001596037"/>
    </source>
</evidence>
<organism evidence="1 2">
    <name type="scientific">Caenimonas terrae</name>
    <dbReference type="NCBI Taxonomy" id="696074"/>
    <lineage>
        <taxon>Bacteria</taxon>
        <taxon>Pseudomonadati</taxon>
        <taxon>Pseudomonadota</taxon>
        <taxon>Betaproteobacteria</taxon>
        <taxon>Burkholderiales</taxon>
        <taxon>Comamonadaceae</taxon>
        <taxon>Caenimonas</taxon>
    </lineage>
</organism>
<dbReference type="Proteomes" id="UP001596037">
    <property type="component" value="Unassembled WGS sequence"/>
</dbReference>
<dbReference type="RefSeq" id="WP_376852261.1">
    <property type="nucleotide sequence ID" value="NZ_JBHSMF010000010.1"/>
</dbReference>
<dbReference type="EMBL" id="JBHSMF010000010">
    <property type="protein sequence ID" value="MFC5500016.1"/>
    <property type="molecule type" value="Genomic_DNA"/>
</dbReference>
<protein>
    <recommendedName>
        <fullName evidence="3">Terminase</fullName>
    </recommendedName>
</protein>
<evidence type="ECO:0008006" key="3">
    <source>
        <dbReference type="Google" id="ProtNLM"/>
    </source>
</evidence>
<evidence type="ECO:0000313" key="1">
    <source>
        <dbReference type="EMBL" id="MFC5500016.1"/>
    </source>
</evidence>
<comment type="caution">
    <text evidence="1">The sequence shown here is derived from an EMBL/GenBank/DDBJ whole genome shotgun (WGS) entry which is preliminary data.</text>
</comment>
<accession>A0ABW0NHX5</accession>